<evidence type="ECO:0000313" key="7">
    <source>
        <dbReference type="Proteomes" id="UP000290527"/>
    </source>
</evidence>
<dbReference type="InterPro" id="IPR052362">
    <property type="entry name" value="HTH-GbsR_regulator"/>
</dbReference>
<reference evidence="6 7" key="1">
    <citation type="journal article" date="2019" name="Int. J. Syst. Evol. Microbiol.">
        <title>Methanofervidicoccus abyssi gen. nov., sp. nov., a hydrogenotrophic methanogen, isolated from a hydrothermal vent chimney in the Mid-Cayman Spreading Center, the Caribbean Sea.</title>
        <authorList>
            <person name="Sakai S."/>
            <person name="Takaki Y."/>
            <person name="Miyazaki M."/>
            <person name="Ogawara M."/>
            <person name="Yanagawa K."/>
            <person name="Miyazaki J."/>
            <person name="Takai K."/>
        </authorList>
    </citation>
    <scope>NUCLEOTIDE SEQUENCE [LARGE SCALE GENOMIC DNA]</scope>
    <source>
        <strain evidence="6 7">HHB</strain>
    </source>
</reference>
<evidence type="ECO:0000256" key="4">
    <source>
        <dbReference type="PIRNR" id="PIRNR006707"/>
    </source>
</evidence>
<dbReference type="PANTHER" id="PTHR38465">
    <property type="entry name" value="HTH-TYPE TRANSCRIPTIONAL REGULATOR MJ1563-RELATED"/>
    <property type="match status" value="1"/>
</dbReference>
<dbReference type="Proteomes" id="UP000290527">
    <property type="component" value="Unassembled WGS sequence"/>
</dbReference>
<dbReference type="EMBL" id="BFAX01000004">
    <property type="protein sequence ID" value="GBF36634.1"/>
    <property type="molecule type" value="Genomic_DNA"/>
</dbReference>
<dbReference type="InterPro" id="IPR036390">
    <property type="entry name" value="WH_DNA-bd_sf"/>
</dbReference>
<dbReference type="GO" id="GO:0003677">
    <property type="term" value="F:DNA binding"/>
    <property type="evidence" value="ECO:0007669"/>
    <property type="project" value="UniProtKB-UniRule"/>
</dbReference>
<protein>
    <recommendedName>
        <fullName evidence="4">HTH-type transcriptional regulator</fullName>
    </recommendedName>
</protein>
<keyword evidence="7" id="KW-1185">Reference proteome</keyword>
<dbReference type="InterPro" id="IPR011991">
    <property type="entry name" value="ArsR-like_HTH"/>
</dbReference>
<keyword evidence="1 4" id="KW-0805">Transcription regulation</keyword>
<dbReference type="GO" id="GO:0003700">
    <property type="term" value="F:DNA-binding transcription factor activity"/>
    <property type="evidence" value="ECO:0007669"/>
    <property type="project" value="InterPro"/>
</dbReference>
<dbReference type="RefSeq" id="WP_131007450.1">
    <property type="nucleotide sequence ID" value="NZ_BFAX01000004.1"/>
</dbReference>
<evidence type="ECO:0000256" key="1">
    <source>
        <dbReference type="ARBA" id="ARBA00023015"/>
    </source>
</evidence>
<proteinExistence type="inferred from homology"/>
<dbReference type="Pfam" id="PF01022">
    <property type="entry name" value="HTH_5"/>
    <property type="match status" value="1"/>
</dbReference>
<dbReference type="InterPro" id="IPR026282">
    <property type="entry name" value="MJ1563"/>
</dbReference>
<evidence type="ECO:0000313" key="6">
    <source>
        <dbReference type="EMBL" id="GBF36634.1"/>
    </source>
</evidence>
<dbReference type="PIRSF" id="PIRSF006707">
    <property type="entry name" value="MJ1563"/>
    <property type="match status" value="1"/>
</dbReference>
<evidence type="ECO:0000256" key="3">
    <source>
        <dbReference type="ARBA" id="ARBA00023163"/>
    </source>
</evidence>
<evidence type="ECO:0000256" key="2">
    <source>
        <dbReference type="ARBA" id="ARBA00023125"/>
    </source>
</evidence>
<dbReference type="Gene3D" id="1.10.10.10">
    <property type="entry name" value="Winged helix-like DNA-binding domain superfamily/Winged helix DNA-binding domain"/>
    <property type="match status" value="1"/>
</dbReference>
<comment type="similarity">
    <text evidence="4">Belongs to the GbsR family.</text>
</comment>
<organism evidence="6 7">
    <name type="scientific">Methanofervidicoccus abyssi</name>
    <dbReference type="NCBI Taxonomy" id="2082189"/>
    <lineage>
        <taxon>Archaea</taxon>
        <taxon>Methanobacteriati</taxon>
        <taxon>Methanobacteriota</taxon>
        <taxon>Methanomada group</taxon>
        <taxon>Methanococci</taxon>
        <taxon>Methanococcales</taxon>
        <taxon>Methanofervidicoccus</taxon>
    </lineage>
</organism>
<dbReference type="InterPro" id="IPR036388">
    <property type="entry name" value="WH-like_DNA-bd_sf"/>
</dbReference>
<gene>
    <name evidence="6" type="ORF">MHHB_P0864</name>
</gene>
<accession>A0A401HQT3</accession>
<sequence>MEEIKKTIIELFSDIAEIHGHSRSLGKIYAILYLADKPLCIDDITKELGMSKGNVNMNLIKLEEIGLVKKIWIKGDRKNYYKCAGNFSSYKDIVKRKYKTISNACDKLEKLKKKYNIDENDSISKKLKHIERMREVSRRVLEVLEKIDKDFGEEV</sequence>
<dbReference type="PANTHER" id="PTHR38465:SF1">
    <property type="entry name" value="HTH-TYPE TRANSCRIPTIONAL REGULATOR MJ1563-RELATED"/>
    <property type="match status" value="1"/>
</dbReference>
<dbReference type="Gene3D" id="1.10.287.450">
    <property type="entry name" value="Helix hairpin bin"/>
    <property type="match status" value="1"/>
</dbReference>
<evidence type="ECO:0000259" key="5">
    <source>
        <dbReference type="Pfam" id="PF01022"/>
    </source>
</evidence>
<dbReference type="AlphaFoldDB" id="A0A401HQT3"/>
<name>A0A401HQT3_9EURY</name>
<dbReference type="OrthoDB" id="85881at2157"/>
<keyword evidence="3 4" id="KW-0804">Transcription</keyword>
<dbReference type="SUPFAM" id="SSF46785">
    <property type="entry name" value="Winged helix' DNA-binding domain"/>
    <property type="match status" value="1"/>
</dbReference>
<dbReference type="CDD" id="cd00090">
    <property type="entry name" value="HTH_ARSR"/>
    <property type="match status" value="1"/>
</dbReference>
<feature type="domain" description="HTH arsR-type" evidence="5">
    <location>
        <begin position="29"/>
        <end position="70"/>
    </location>
</feature>
<comment type="caution">
    <text evidence="6">The sequence shown here is derived from an EMBL/GenBank/DDBJ whole genome shotgun (WGS) entry which is preliminary data.</text>
</comment>
<dbReference type="InterPro" id="IPR001845">
    <property type="entry name" value="HTH_ArsR_DNA-bd_dom"/>
</dbReference>
<keyword evidence="2 4" id="KW-0238">DNA-binding</keyword>